<comment type="subcellular location">
    <subcellularLocation>
        <location evidence="1">Cell membrane</location>
    </subcellularLocation>
</comment>
<feature type="compositionally biased region" description="Low complexity" evidence="7">
    <location>
        <begin position="29"/>
        <end position="40"/>
    </location>
</feature>
<dbReference type="Gene3D" id="2.40.420.20">
    <property type="match status" value="1"/>
</dbReference>
<dbReference type="Pfam" id="PF25876">
    <property type="entry name" value="HH_MFP_RND"/>
    <property type="match status" value="1"/>
</dbReference>
<dbReference type="InterPro" id="IPR058626">
    <property type="entry name" value="MdtA-like_b-barrel"/>
</dbReference>
<dbReference type="Gene3D" id="1.10.287.470">
    <property type="entry name" value="Helix hairpin bin"/>
    <property type="match status" value="1"/>
</dbReference>
<dbReference type="Pfam" id="PF25917">
    <property type="entry name" value="BSH_RND"/>
    <property type="match status" value="1"/>
</dbReference>
<sequence length="450" mass="47493">MRHALGLKSENTHTAMMNPQEVSTPPPTASSASSALSTLPAPLPSPAAAPPARRLRWVGSLVALLLAGLLGVAAWYLVGRVQGGRGQDSGHGQPLVTVGEATVTRAQRPVLIDALGTVLAASTVTLRPQVSGMLTQVLFTEGQMVRKGQLLAQIDPRPFEQALMQVRGTRQRDEAQLELARLTLERYRTLLAQDSIARQEVDGQAALVRQLEGTVLSDQAQEGTARLNLEFTRITAPAGGRIGLRTVDAGNPVGPGDAAGIATITGVAPIDVRFAVPQDRVGEIRAAQRGAAALTVTALDRARQTELDTGRFSTLDNLVDTTTGTVKVKAHFENAAGALFPNQFVNVQLLLRHVSALVVPVTAVRTGAQGDYVYVIGADRRVSLRQVRRGQASAEQVAITEGLAQGERVVTEGGDRLQDGMLVQLPGARGGAQGARTGDGARRQRPSPKP</sequence>
<dbReference type="SUPFAM" id="SSF111369">
    <property type="entry name" value="HlyD-like secretion proteins"/>
    <property type="match status" value="1"/>
</dbReference>
<accession>A0ABT3KNB7</accession>
<dbReference type="EMBL" id="QZCW01000001">
    <property type="protein sequence ID" value="MCW5319806.1"/>
    <property type="molecule type" value="Genomic_DNA"/>
</dbReference>
<keyword evidence="6 8" id="KW-0472">Membrane</keyword>
<reference evidence="14" key="1">
    <citation type="submission" date="2023-07" db="EMBL/GenBank/DDBJ databases">
        <title>Verminephrobacter genomes.</title>
        <authorList>
            <person name="Lund M.B."/>
        </authorList>
    </citation>
    <scope>NUCLEOTIDE SEQUENCE [LARGE SCALE GENOMIC DNA]</scope>
    <source>
        <strain evidence="14">AtM5-05</strain>
    </source>
</reference>
<feature type="domain" description="Multidrug resistance protein MdtA-like barrel-sandwich hybrid" evidence="10">
    <location>
        <begin position="123"/>
        <end position="265"/>
    </location>
</feature>
<evidence type="ECO:0000256" key="1">
    <source>
        <dbReference type="ARBA" id="ARBA00004236"/>
    </source>
</evidence>
<dbReference type="PANTHER" id="PTHR30469">
    <property type="entry name" value="MULTIDRUG RESISTANCE PROTEIN MDTA"/>
    <property type="match status" value="1"/>
</dbReference>
<dbReference type="PANTHER" id="PTHR30469:SF12">
    <property type="entry name" value="MULTIDRUG RESISTANCE PROTEIN MDTA"/>
    <property type="match status" value="1"/>
</dbReference>
<feature type="region of interest" description="Disordered" evidence="7">
    <location>
        <begin position="425"/>
        <end position="450"/>
    </location>
</feature>
<keyword evidence="3" id="KW-0813">Transport</keyword>
<keyword evidence="4" id="KW-1003">Cell membrane</keyword>
<evidence type="ECO:0000259" key="11">
    <source>
        <dbReference type="Pfam" id="PF25944"/>
    </source>
</evidence>
<gene>
    <name evidence="13" type="ORF">D5039_01040</name>
</gene>
<dbReference type="NCBIfam" id="TIGR01730">
    <property type="entry name" value="RND_mfp"/>
    <property type="match status" value="1"/>
</dbReference>
<dbReference type="Pfam" id="PF25944">
    <property type="entry name" value="Beta-barrel_RND"/>
    <property type="match status" value="1"/>
</dbReference>
<evidence type="ECO:0000259" key="10">
    <source>
        <dbReference type="Pfam" id="PF25917"/>
    </source>
</evidence>
<evidence type="ECO:0000256" key="2">
    <source>
        <dbReference type="ARBA" id="ARBA00009477"/>
    </source>
</evidence>
<evidence type="ECO:0000256" key="8">
    <source>
        <dbReference type="SAM" id="Phobius"/>
    </source>
</evidence>
<feature type="domain" description="Multidrug resistance protein MdtA-like beta-barrel" evidence="11">
    <location>
        <begin position="269"/>
        <end position="350"/>
    </location>
</feature>
<dbReference type="Gene3D" id="2.40.30.170">
    <property type="match status" value="1"/>
</dbReference>
<feature type="compositionally biased region" description="Polar residues" evidence="7">
    <location>
        <begin position="12"/>
        <end position="22"/>
    </location>
</feature>
<keyword evidence="8" id="KW-0812">Transmembrane</keyword>
<comment type="similarity">
    <text evidence="2">Belongs to the membrane fusion protein (MFP) (TC 8.A.1) family.</text>
</comment>
<keyword evidence="14" id="KW-1185">Reference proteome</keyword>
<evidence type="ECO:0000313" key="13">
    <source>
        <dbReference type="EMBL" id="MCW5319806.1"/>
    </source>
</evidence>
<evidence type="ECO:0000256" key="4">
    <source>
        <dbReference type="ARBA" id="ARBA00022475"/>
    </source>
</evidence>
<feature type="domain" description="Multidrug resistance protein MdtA-like C-terminal permuted SH3" evidence="12">
    <location>
        <begin position="356"/>
        <end position="416"/>
    </location>
</feature>
<evidence type="ECO:0000256" key="6">
    <source>
        <dbReference type="ARBA" id="ARBA00023136"/>
    </source>
</evidence>
<keyword evidence="5" id="KW-0997">Cell inner membrane</keyword>
<protein>
    <submittedName>
        <fullName evidence="13">Efflux RND transporter periplasmic adaptor subunit</fullName>
    </submittedName>
</protein>
<evidence type="ECO:0000256" key="7">
    <source>
        <dbReference type="SAM" id="MobiDB-lite"/>
    </source>
</evidence>
<evidence type="ECO:0000256" key="5">
    <source>
        <dbReference type="ARBA" id="ARBA00022519"/>
    </source>
</evidence>
<keyword evidence="8" id="KW-1133">Transmembrane helix</keyword>
<name>A0ABT3KNB7_9BURK</name>
<evidence type="ECO:0000259" key="9">
    <source>
        <dbReference type="Pfam" id="PF25876"/>
    </source>
</evidence>
<dbReference type="InterPro" id="IPR058625">
    <property type="entry name" value="MdtA-like_BSH"/>
</dbReference>
<dbReference type="Pfam" id="PF25967">
    <property type="entry name" value="RND-MFP_C"/>
    <property type="match status" value="1"/>
</dbReference>
<feature type="transmembrane region" description="Helical" evidence="8">
    <location>
        <begin position="57"/>
        <end position="78"/>
    </location>
</feature>
<proteinExistence type="inferred from homology"/>
<dbReference type="Proteomes" id="UP001208935">
    <property type="component" value="Unassembled WGS sequence"/>
</dbReference>
<dbReference type="Gene3D" id="2.40.50.100">
    <property type="match status" value="1"/>
</dbReference>
<dbReference type="InterPro" id="IPR058627">
    <property type="entry name" value="MdtA-like_C"/>
</dbReference>
<organism evidence="13 14">
    <name type="scientific">Verminephrobacter aporrectodeae subsp. tuberculatae</name>
    <dbReference type="NCBI Taxonomy" id="1110392"/>
    <lineage>
        <taxon>Bacteria</taxon>
        <taxon>Pseudomonadati</taxon>
        <taxon>Pseudomonadota</taxon>
        <taxon>Betaproteobacteria</taxon>
        <taxon>Burkholderiales</taxon>
        <taxon>Comamonadaceae</taxon>
        <taxon>Verminephrobacter</taxon>
    </lineage>
</organism>
<evidence type="ECO:0000256" key="3">
    <source>
        <dbReference type="ARBA" id="ARBA00022448"/>
    </source>
</evidence>
<evidence type="ECO:0000313" key="14">
    <source>
        <dbReference type="Proteomes" id="UP001208935"/>
    </source>
</evidence>
<dbReference type="RefSeq" id="WP_265280753.1">
    <property type="nucleotide sequence ID" value="NZ_QZCW01000001.1"/>
</dbReference>
<dbReference type="InterPro" id="IPR058624">
    <property type="entry name" value="MdtA-like_HH"/>
</dbReference>
<feature type="region of interest" description="Disordered" evidence="7">
    <location>
        <begin position="1"/>
        <end position="50"/>
    </location>
</feature>
<evidence type="ECO:0000259" key="12">
    <source>
        <dbReference type="Pfam" id="PF25967"/>
    </source>
</evidence>
<dbReference type="InterPro" id="IPR006143">
    <property type="entry name" value="RND_pump_MFP"/>
</dbReference>
<comment type="caution">
    <text evidence="13">The sequence shown here is derived from an EMBL/GenBank/DDBJ whole genome shotgun (WGS) entry which is preliminary data.</text>
</comment>
<feature type="domain" description="Multidrug resistance protein MdtA-like alpha-helical hairpin" evidence="9">
    <location>
        <begin position="163"/>
        <end position="232"/>
    </location>
</feature>